<dbReference type="InterPro" id="IPR036188">
    <property type="entry name" value="FAD/NAD-bd_sf"/>
</dbReference>
<feature type="non-terminal residue" evidence="5">
    <location>
        <position position="145"/>
    </location>
</feature>
<name>A0A382HU45_9ZZZZ</name>
<comment type="cofactor">
    <cofactor evidence="1">
        <name>FAD</name>
        <dbReference type="ChEBI" id="CHEBI:57692"/>
    </cofactor>
</comment>
<dbReference type="Gene3D" id="3.50.50.60">
    <property type="entry name" value="FAD/NAD(P)-binding domain"/>
    <property type="match status" value="2"/>
</dbReference>
<gene>
    <name evidence="5" type="ORF">METZ01_LOCUS242865</name>
</gene>
<evidence type="ECO:0000256" key="3">
    <source>
        <dbReference type="ARBA" id="ARBA00022827"/>
    </source>
</evidence>
<organism evidence="5">
    <name type="scientific">marine metagenome</name>
    <dbReference type="NCBI Taxonomy" id="408172"/>
    <lineage>
        <taxon>unclassified sequences</taxon>
        <taxon>metagenomes</taxon>
        <taxon>ecological metagenomes</taxon>
    </lineage>
</organism>
<dbReference type="InterPro" id="IPR023753">
    <property type="entry name" value="FAD/NAD-binding_dom"/>
</dbReference>
<dbReference type="AlphaFoldDB" id="A0A382HU45"/>
<dbReference type="PANTHER" id="PTHR43429:SF3">
    <property type="entry name" value="NITRITE REDUCTASE [NAD(P)H]"/>
    <property type="match status" value="1"/>
</dbReference>
<evidence type="ECO:0000256" key="2">
    <source>
        <dbReference type="ARBA" id="ARBA00022630"/>
    </source>
</evidence>
<reference evidence="5" key="1">
    <citation type="submission" date="2018-05" db="EMBL/GenBank/DDBJ databases">
        <authorList>
            <person name="Lanie J.A."/>
            <person name="Ng W.-L."/>
            <person name="Kazmierczak K.M."/>
            <person name="Andrzejewski T.M."/>
            <person name="Davidsen T.M."/>
            <person name="Wayne K.J."/>
            <person name="Tettelin H."/>
            <person name="Glass J.I."/>
            <person name="Rusch D."/>
            <person name="Podicherti R."/>
            <person name="Tsui H.-C.T."/>
            <person name="Winkler M.E."/>
        </authorList>
    </citation>
    <scope>NUCLEOTIDE SEQUENCE</scope>
</reference>
<evidence type="ECO:0000256" key="1">
    <source>
        <dbReference type="ARBA" id="ARBA00001974"/>
    </source>
</evidence>
<sequence>MRENIVIVGGGQAGAYAINSIRKINTDCYITLISEETELPYERPPLSKECIKGEKKYQDCIIFDKSFYEKNNINLNLNTIVEDVDVKSSKIKIFQNTDVSFDKLLICTGSNNKKIKIDGLKENDIFQLRNIDECKKIINKSQTVE</sequence>
<keyword evidence="3" id="KW-0274">FAD</keyword>
<evidence type="ECO:0000259" key="4">
    <source>
        <dbReference type="Pfam" id="PF07992"/>
    </source>
</evidence>
<dbReference type="Pfam" id="PF07992">
    <property type="entry name" value="Pyr_redox_2"/>
    <property type="match status" value="1"/>
</dbReference>
<evidence type="ECO:0000313" key="5">
    <source>
        <dbReference type="EMBL" id="SVB90011.1"/>
    </source>
</evidence>
<dbReference type="InterPro" id="IPR050260">
    <property type="entry name" value="FAD-bd_OxRdtase"/>
</dbReference>
<proteinExistence type="predicted"/>
<protein>
    <recommendedName>
        <fullName evidence="4">FAD/NAD(P)-binding domain-containing protein</fullName>
    </recommendedName>
</protein>
<feature type="domain" description="FAD/NAD(P)-binding" evidence="4">
    <location>
        <begin position="4"/>
        <end position="140"/>
    </location>
</feature>
<accession>A0A382HU45</accession>
<dbReference type="GO" id="GO:0016491">
    <property type="term" value="F:oxidoreductase activity"/>
    <property type="evidence" value="ECO:0007669"/>
    <property type="project" value="InterPro"/>
</dbReference>
<dbReference type="PANTHER" id="PTHR43429">
    <property type="entry name" value="PYRIDINE NUCLEOTIDE-DISULFIDE OXIDOREDUCTASE DOMAIN-CONTAINING"/>
    <property type="match status" value="1"/>
</dbReference>
<dbReference type="EMBL" id="UINC01062926">
    <property type="protein sequence ID" value="SVB90011.1"/>
    <property type="molecule type" value="Genomic_DNA"/>
</dbReference>
<keyword evidence="2" id="KW-0285">Flavoprotein</keyword>
<dbReference type="SUPFAM" id="SSF51905">
    <property type="entry name" value="FAD/NAD(P)-binding domain"/>
    <property type="match status" value="1"/>
</dbReference>